<evidence type="ECO:0000313" key="4">
    <source>
        <dbReference type="Proteomes" id="UP000651977"/>
    </source>
</evidence>
<dbReference type="PANTHER" id="PTHR30537:SF5">
    <property type="entry name" value="HTH-TYPE TRANSCRIPTIONAL ACTIVATOR TTDR-RELATED"/>
    <property type="match status" value="1"/>
</dbReference>
<evidence type="ECO:0000259" key="2">
    <source>
        <dbReference type="Pfam" id="PF03466"/>
    </source>
</evidence>
<accession>A0ABQ1I708</accession>
<reference evidence="4" key="1">
    <citation type="journal article" date="2019" name="Int. J. Syst. Evol. Microbiol.">
        <title>The Global Catalogue of Microorganisms (GCM) 10K type strain sequencing project: providing services to taxonomists for standard genome sequencing and annotation.</title>
        <authorList>
            <consortium name="The Broad Institute Genomics Platform"/>
            <consortium name="The Broad Institute Genome Sequencing Center for Infectious Disease"/>
            <person name="Wu L."/>
            <person name="Ma J."/>
        </authorList>
    </citation>
    <scope>NUCLEOTIDE SEQUENCE [LARGE SCALE GENOMIC DNA]</scope>
    <source>
        <strain evidence="4">CGMCC 1.10131</strain>
    </source>
</reference>
<comment type="similarity">
    <text evidence="1">Belongs to the LysR transcriptional regulatory family.</text>
</comment>
<dbReference type="EMBL" id="BMDY01000043">
    <property type="protein sequence ID" value="GGB21550.1"/>
    <property type="molecule type" value="Genomic_DNA"/>
</dbReference>
<dbReference type="Pfam" id="PF03466">
    <property type="entry name" value="LysR_substrate"/>
    <property type="match status" value="1"/>
</dbReference>
<dbReference type="Proteomes" id="UP000651977">
    <property type="component" value="Unassembled WGS sequence"/>
</dbReference>
<protein>
    <recommendedName>
        <fullName evidence="2">LysR substrate-binding domain-containing protein</fullName>
    </recommendedName>
</protein>
<proteinExistence type="inferred from homology"/>
<evidence type="ECO:0000256" key="1">
    <source>
        <dbReference type="ARBA" id="ARBA00009437"/>
    </source>
</evidence>
<comment type="caution">
    <text evidence="3">The sequence shown here is derived from an EMBL/GenBank/DDBJ whole genome shotgun (WGS) entry which is preliminary data.</text>
</comment>
<gene>
    <name evidence="3" type="ORF">GCM10007414_38680</name>
</gene>
<name>A0ABQ1I708_9ALTE</name>
<evidence type="ECO:0000313" key="3">
    <source>
        <dbReference type="EMBL" id="GGB21550.1"/>
    </source>
</evidence>
<sequence>MIFEPKGNAVFNDDASMLQAAMQGVGLIKHLDLWVVKQLREGKLERVLTKWYSPSPGFYLYNPSRENMPRKIRVFMDFLIEKRELLKRHQG</sequence>
<dbReference type="InterPro" id="IPR005119">
    <property type="entry name" value="LysR_subst-bd"/>
</dbReference>
<dbReference type="SUPFAM" id="SSF53850">
    <property type="entry name" value="Periplasmic binding protein-like II"/>
    <property type="match status" value="1"/>
</dbReference>
<dbReference type="InterPro" id="IPR058163">
    <property type="entry name" value="LysR-type_TF_proteobact-type"/>
</dbReference>
<organism evidence="3 4">
    <name type="scientific">Agarivorans gilvus</name>
    <dbReference type="NCBI Taxonomy" id="680279"/>
    <lineage>
        <taxon>Bacteria</taxon>
        <taxon>Pseudomonadati</taxon>
        <taxon>Pseudomonadota</taxon>
        <taxon>Gammaproteobacteria</taxon>
        <taxon>Alteromonadales</taxon>
        <taxon>Alteromonadaceae</taxon>
        <taxon>Agarivorans</taxon>
    </lineage>
</organism>
<feature type="domain" description="LysR substrate-binding" evidence="2">
    <location>
        <begin position="3"/>
        <end position="82"/>
    </location>
</feature>
<dbReference type="Gene3D" id="3.40.190.290">
    <property type="match status" value="1"/>
</dbReference>
<keyword evidence="4" id="KW-1185">Reference proteome</keyword>
<dbReference type="PANTHER" id="PTHR30537">
    <property type="entry name" value="HTH-TYPE TRANSCRIPTIONAL REGULATOR"/>
    <property type="match status" value="1"/>
</dbReference>